<evidence type="ECO:0000256" key="1">
    <source>
        <dbReference type="SAM" id="MobiDB-lite"/>
    </source>
</evidence>
<reference evidence="2 3" key="1">
    <citation type="submission" date="2023-04" db="EMBL/GenBank/DDBJ databases">
        <authorList>
            <person name="Otstavnykh N."/>
            <person name="Seitkalieva A."/>
            <person name="Bystritskaya E."/>
        </authorList>
    </citation>
    <scope>NUCLEOTIDE SEQUENCE [LARGE SCALE GENOMIC DNA]</scope>
    <source>
        <strain evidence="2 3">NRIC 0815</strain>
    </source>
</reference>
<proteinExistence type="predicted"/>
<feature type="region of interest" description="Disordered" evidence="1">
    <location>
        <begin position="110"/>
        <end position="143"/>
    </location>
</feature>
<sequence>ATLGAPAVVDVALTREINVFRGPSDSAGARFENAVPLEAQGSARWEQPARPYGATASGFEQGATLAASQGGQWSARPRTDAISGSRWEQAERILGTLSGSQWLQLPRVRRGSRPVWEQGQGIAAARSSGYQHPPRNDARRRSR</sequence>
<feature type="compositionally biased region" description="Basic and acidic residues" evidence="1">
    <location>
        <begin position="134"/>
        <end position="143"/>
    </location>
</feature>
<protein>
    <submittedName>
        <fullName evidence="2">Uncharacterized protein</fullName>
    </submittedName>
</protein>
<comment type="caution">
    <text evidence="2">The sequence shown here is derived from an EMBL/GenBank/DDBJ whole genome shotgun (WGS) entry which is preliminary data.</text>
</comment>
<evidence type="ECO:0000313" key="3">
    <source>
        <dbReference type="Proteomes" id="UP001229025"/>
    </source>
</evidence>
<keyword evidence="3" id="KW-1185">Reference proteome</keyword>
<dbReference type="RefSeq" id="WP_284727709.1">
    <property type="nucleotide sequence ID" value="NZ_JASCSA010000064.1"/>
</dbReference>
<reference evidence="3" key="2">
    <citation type="submission" date="2023-07" db="EMBL/GenBank/DDBJ databases">
        <title>Genome-based characterization of strain KMM 296 and proposal for reclassification of Cobetia litoralis and Cobetia pacifica, and emended description of the species Cobetia amphilecti and Cobetia marina.</title>
        <authorList>
            <person name="Balabanova L."/>
            <person name="Nedashkovskaya O."/>
        </authorList>
    </citation>
    <scope>NUCLEOTIDE SEQUENCE [LARGE SCALE GENOMIC DNA]</scope>
    <source>
        <strain evidence="3">NRIC 0815</strain>
    </source>
</reference>
<name>A0ABT6UVY5_9GAMM</name>
<feature type="non-terminal residue" evidence="2">
    <location>
        <position position="143"/>
    </location>
</feature>
<dbReference type="Proteomes" id="UP001229025">
    <property type="component" value="Unassembled WGS sequence"/>
</dbReference>
<organism evidence="2 3">
    <name type="scientific">Cobetia amphilecti</name>
    <dbReference type="NCBI Taxonomy" id="1055104"/>
    <lineage>
        <taxon>Bacteria</taxon>
        <taxon>Pseudomonadati</taxon>
        <taxon>Pseudomonadota</taxon>
        <taxon>Gammaproteobacteria</taxon>
        <taxon>Oceanospirillales</taxon>
        <taxon>Halomonadaceae</taxon>
        <taxon>Cobetia</taxon>
    </lineage>
</organism>
<gene>
    <name evidence="2" type="ORF">QLT01_17815</name>
</gene>
<dbReference type="EMBL" id="JASCSA010000064">
    <property type="protein sequence ID" value="MDI5886198.1"/>
    <property type="molecule type" value="Genomic_DNA"/>
</dbReference>
<feature type="non-terminal residue" evidence="2">
    <location>
        <position position="1"/>
    </location>
</feature>
<accession>A0ABT6UVY5</accession>
<evidence type="ECO:0000313" key="2">
    <source>
        <dbReference type="EMBL" id="MDI5886198.1"/>
    </source>
</evidence>